<feature type="domain" description="HTH marR-type" evidence="3">
    <location>
        <begin position="63"/>
        <end position="165"/>
    </location>
</feature>
<dbReference type="RefSeq" id="WP_038371588.1">
    <property type="nucleotide sequence ID" value="NZ_KK069991.1"/>
</dbReference>
<evidence type="ECO:0000313" key="5">
    <source>
        <dbReference type="Proteomes" id="UP000023067"/>
    </source>
</evidence>
<dbReference type="EMBL" id="JDYK01000006">
    <property type="protein sequence ID" value="EWS81528.1"/>
    <property type="molecule type" value="Genomic_DNA"/>
</dbReference>
<dbReference type="GO" id="GO:0003700">
    <property type="term" value="F:DNA-binding transcription factor activity"/>
    <property type="evidence" value="ECO:0007669"/>
    <property type="project" value="InterPro"/>
</dbReference>
<proteinExistence type="predicted"/>
<evidence type="ECO:0000256" key="2">
    <source>
        <dbReference type="SAM" id="MobiDB-lite"/>
    </source>
</evidence>
<dbReference type="InterPro" id="IPR036390">
    <property type="entry name" value="WH_DNA-bd_sf"/>
</dbReference>
<dbReference type="PANTHER" id="PTHR33164:SF106">
    <property type="entry name" value="TRANSCRIPTIONAL REGULATORY PROTEIN"/>
    <property type="match status" value="1"/>
</dbReference>
<dbReference type="InterPro" id="IPR039422">
    <property type="entry name" value="MarR/SlyA-like"/>
</dbReference>
<evidence type="ECO:0000259" key="3">
    <source>
        <dbReference type="SMART" id="SM00347"/>
    </source>
</evidence>
<dbReference type="SUPFAM" id="SSF46785">
    <property type="entry name" value="Winged helix' DNA-binding domain"/>
    <property type="match status" value="1"/>
</dbReference>
<keyword evidence="5" id="KW-1185">Reference proteome</keyword>
<dbReference type="PATRIC" id="fig|396014.3.peg.1370"/>
<reference evidence="4 5" key="1">
    <citation type="submission" date="2014-02" db="EMBL/GenBank/DDBJ databases">
        <title>Genome sequence of Brachybacterium phenoliresistens strain W13A50.</title>
        <authorList>
            <person name="Wang X."/>
        </authorList>
    </citation>
    <scope>NUCLEOTIDE SEQUENCE [LARGE SCALE GENOMIC DNA]</scope>
    <source>
        <strain evidence="4 5">W13A50</strain>
    </source>
</reference>
<dbReference type="AlphaFoldDB" id="Z9JU66"/>
<feature type="region of interest" description="Disordered" evidence="2">
    <location>
        <begin position="1"/>
        <end position="22"/>
    </location>
</feature>
<dbReference type="eggNOG" id="COG1846">
    <property type="taxonomic scope" value="Bacteria"/>
</dbReference>
<dbReference type="OrthoDB" id="162531at2"/>
<dbReference type="InterPro" id="IPR036388">
    <property type="entry name" value="WH-like_DNA-bd_sf"/>
</dbReference>
<gene>
    <name evidence="4" type="ORF">BF93_15120</name>
</gene>
<dbReference type="Gene3D" id="1.10.10.10">
    <property type="entry name" value="Winged helix-like DNA-binding domain superfamily/Winged helix DNA-binding domain"/>
    <property type="match status" value="1"/>
</dbReference>
<evidence type="ECO:0000313" key="4">
    <source>
        <dbReference type="EMBL" id="EWS81528.1"/>
    </source>
</evidence>
<organism evidence="4 5">
    <name type="scientific">Brachybacterium phenoliresistens</name>
    <dbReference type="NCBI Taxonomy" id="396014"/>
    <lineage>
        <taxon>Bacteria</taxon>
        <taxon>Bacillati</taxon>
        <taxon>Actinomycetota</taxon>
        <taxon>Actinomycetes</taxon>
        <taxon>Micrococcales</taxon>
        <taxon>Dermabacteraceae</taxon>
        <taxon>Brachybacterium</taxon>
    </lineage>
</organism>
<dbReference type="GO" id="GO:0006950">
    <property type="term" value="P:response to stress"/>
    <property type="evidence" value="ECO:0007669"/>
    <property type="project" value="TreeGrafter"/>
</dbReference>
<evidence type="ECO:0000256" key="1">
    <source>
        <dbReference type="SAM" id="Coils"/>
    </source>
</evidence>
<keyword evidence="1" id="KW-0175">Coiled coil</keyword>
<comment type="caution">
    <text evidence="4">The sequence shown here is derived from an EMBL/GenBank/DDBJ whole genome shotgun (WGS) entry which is preliminary data.</text>
</comment>
<dbReference type="Pfam" id="PF01047">
    <property type="entry name" value="MarR"/>
    <property type="match status" value="1"/>
</dbReference>
<dbReference type="SMART" id="SM00347">
    <property type="entry name" value="HTH_MARR"/>
    <property type="match status" value="1"/>
</dbReference>
<sequence length="195" mass="21522">MHDATEHRQAPPWTAFDIDSNDPHGELVDRSALTPEDVAQIDAVMAALVALRRVEEELSRASQEYMRLNSTDMRALHFLIICAHRGEIATAGALGAHLGLSSGATTKMLDRLAAAGHVERHPHPHDRRSVCLTVDPATRDAAMSTMGRQQAGRFRAAARLTPQEREIVERFLTDMAREISPEGLEWVGSRSDDAR</sequence>
<dbReference type="HOGENOM" id="CLU_083287_1_2_11"/>
<dbReference type="Proteomes" id="UP000023067">
    <property type="component" value="Unassembled WGS sequence"/>
</dbReference>
<dbReference type="InterPro" id="IPR000835">
    <property type="entry name" value="HTH_MarR-typ"/>
</dbReference>
<dbReference type="STRING" id="396014.BF93_15120"/>
<dbReference type="PANTHER" id="PTHR33164">
    <property type="entry name" value="TRANSCRIPTIONAL REGULATOR, MARR FAMILY"/>
    <property type="match status" value="1"/>
</dbReference>
<accession>Z9JU66</accession>
<feature type="coiled-coil region" evidence="1">
    <location>
        <begin position="44"/>
        <end position="71"/>
    </location>
</feature>
<protein>
    <submittedName>
        <fullName evidence="4">MarR family transcriptional regulator</fullName>
    </submittedName>
</protein>
<name>Z9JU66_9MICO</name>